<keyword evidence="2" id="KW-0472">Membrane</keyword>
<dbReference type="AlphaFoldDB" id="A0A376BA71"/>
<organism evidence="4 5">
    <name type="scientific">Saccharomycodes ludwigii</name>
    <dbReference type="NCBI Taxonomy" id="36035"/>
    <lineage>
        <taxon>Eukaryota</taxon>
        <taxon>Fungi</taxon>
        <taxon>Dikarya</taxon>
        <taxon>Ascomycota</taxon>
        <taxon>Saccharomycotina</taxon>
        <taxon>Saccharomycetes</taxon>
        <taxon>Saccharomycodales</taxon>
        <taxon>Saccharomycodaceae</taxon>
        <taxon>Saccharomycodes</taxon>
    </lineage>
</organism>
<evidence type="ECO:0000313" key="5">
    <source>
        <dbReference type="Proteomes" id="UP000262825"/>
    </source>
</evidence>
<dbReference type="Pfam" id="PF20945">
    <property type="entry name" value="RMP1"/>
    <property type="match status" value="1"/>
</dbReference>
<dbReference type="PANTHER" id="PTHR37792">
    <property type="entry name" value="RIBONUCLEASE MRP PROTEIN SUBUNIT RMP1"/>
    <property type="match status" value="1"/>
</dbReference>
<dbReference type="GO" id="GO:0042134">
    <property type="term" value="F:rRNA primary transcript binding"/>
    <property type="evidence" value="ECO:0007669"/>
    <property type="project" value="InterPro"/>
</dbReference>
<keyword evidence="2" id="KW-0812">Transmembrane</keyword>
<dbReference type="PANTHER" id="PTHR37792:SF1">
    <property type="entry name" value="RIBONUCLEASE MRP PROTEIN SUBUNIT RMP1"/>
    <property type="match status" value="1"/>
</dbReference>
<protein>
    <recommendedName>
        <fullName evidence="3">RNase MRP protein 1 RNA binding domain-containing protein</fullName>
    </recommendedName>
</protein>
<dbReference type="GO" id="GO:0000294">
    <property type="term" value="P:nuclear-transcribed mRNA catabolic process, RNase MRP-dependent"/>
    <property type="evidence" value="ECO:0007669"/>
    <property type="project" value="TreeGrafter"/>
</dbReference>
<sequence>MAEIPSNVVSQELTSTLQECLTQLEQEYRIIVLINHRNKNQHKVATWWMSFNILKRKTCKTIHLLRLYFDAKQLNQKIIQSTKQTKKTKVIKERLKKLRNINLYLISLYDILCYFQKKQLKSIYYNFNGIIALGQFATLGVVLVGILARIYSLSLKLTNAITESVEEIKTRLKRNTKYELDNNIDKDSEVDDIGEEIVLEQAQTSTATLRDEKSRKRQITLDGDEFVEKKKKPVKKVKKSKNKKKGNAIDDIFG</sequence>
<reference evidence="5" key="1">
    <citation type="submission" date="2018-06" db="EMBL/GenBank/DDBJ databases">
        <authorList>
            <person name="Guldener U."/>
        </authorList>
    </citation>
    <scope>NUCLEOTIDE SEQUENCE [LARGE SCALE GENOMIC DNA]</scope>
    <source>
        <strain evidence="5">UTAD17</strain>
    </source>
</reference>
<feature type="domain" description="RNase MRP protein 1 RNA binding" evidence="3">
    <location>
        <begin position="30"/>
        <end position="149"/>
    </location>
</feature>
<name>A0A376BA71_9ASCO</name>
<accession>A0A376BA71</accession>
<keyword evidence="2" id="KW-1133">Transmembrane helix</keyword>
<dbReference type="InterPro" id="IPR047205">
    <property type="entry name" value="RMP1"/>
</dbReference>
<feature type="compositionally biased region" description="Basic residues" evidence="1">
    <location>
        <begin position="232"/>
        <end position="246"/>
    </location>
</feature>
<dbReference type="GO" id="GO:0000172">
    <property type="term" value="C:ribonuclease MRP complex"/>
    <property type="evidence" value="ECO:0007669"/>
    <property type="project" value="InterPro"/>
</dbReference>
<keyword evidence="5" id="KW-1185">Reference proteome</keyword>
<dbReference type="GO" id="GO:0000466">
    <property type="term" value="P:maturation of 5.8S rRNA from tricistronic rRNA transcript (SSU-rRNA, 5.8S rRNA, LSU-rRNA)"/>
    <property type="evidence" value="ECO:0007669"/>
    <property type="project" value="TreeGrafter"/>
</dbReference>
<feature type="region of interest" description="Disordered" evidence="1">
    <location>
        <begin position="232"/>
        <end position="254"/>
    </location>
</feature>
<evidence type="ECO:0000313" key="4">
    <source>
        <dbReference type="EMBL" id="SSD61566.1"/>
    </source>
</evidence>
<evidence type="ECO:0000259" key="3">
    <source>
        <dbReference type="Pfam" id="PF20945"/>
    </source>
</evidence>
<feature type="transmembrane region" description="Helical" evidence="2">
    <location>
        <begin position="123"/>
        <end position="148"/>
    </location>
</feature>
<dbReference type="VEuPathDB" id="FungiDB:SCODWIG_03327"/>
<gene>
    <name evidence="4" type="ORF">SCODWIG_03327</name>
</gene>
<dbReference type="OrthoDB" id="5414547at2759"/>
<proteinExistence type="predicted"/>
<dbReference type="InterPro" id="IPR047204">
    <property type="entry name" value="RMP1_RBD"/>
</dbReference>
<evidence type="ECO:0000256" key="2">
    <source>
        <dbReference type="SAM" id="Phobius"/>
    </source>
</evidence>
<evidence type="ECO:0000256" key="1">
    <source>
        <dbReference type="SAM" id="MobiDB-lite"/>
    </source>
</evidence>
<dbReference type="Proteomes" id="UP000262825">
    <property type="component" value="Unassembled WGS sequence"/>
</dbReference>
<dbReference type="CDD" id="cd22573">
    <property type="entry name" value="RMP1_RBD"/>
    <property type="match status" value="1"/>
</dbReference>
<dbReference type="EMBL" id="UFAJ01000765">
    <property type="protein sequence ID" value="SSD61566.1"/>
    <property type="molecule type" value="Genomic_DNA"/>
</dbReference>